<name>A0A368L256_9BURK</name>
<evidence type="ECO:0000259" key="4">
    <source>
        <dbReference type="Pfam" id="PF25954"/>
    </source>
</evidence>
<feature type="signal peptide" evidence="3">
    <location>
        <begin position="1"/>
        <end position="27"/>
    </location>
</feature>
<dbReference type="AlphaFoldDB" id="A0A368L256"/>
<evidence type="ECO:0000256" key="1">
    <source>
        <dbReference type="ARBA" id="ARBA00009477"/>
    </source>
</evidence>
<dbReference type="RefSeq" id="WP_147266986.1">
    <property type="nucleotide sequence ID" value="NZ_QPGB01000003.1"/>
</dbReference>
<feature type="chain" id="PRO_5016746306" evidence="3">
    <location>
        <begin position="28"/>
        <end position="392"/>
    </location>
</feature>
<dbReference type="FunFam" id="2.40.30.170:FF:000010">
    <property type="entry name" value="Efflux RND transporter periplasmic adaptor subunit"/>
    <property type="match status" value="1"/>
</dbReference>
<dbReference type="GO" id="GO:0022857">
    <property type="term" value="F:transmembrane transporter activity"/>
    <property type="evidence" value="ECO:0007669"/>
    <property type="project" value="InterPro"/>
</dbReference>
<keyword evidence="3" id="KW-0732">Signal</keyword>
<dbReference type="InterPro" id="IPR058792">
    <property type="entry name" value="Beta-barrel_RND_2"/>
</dbReference>
<evidence type="ECO:0000259" key="5">
    <source>
        <dbReference type="Pfam" id="PF25973"/>
    </source>
</evidence>
<evidence type="ECO:0000313" key="6">
    <source>
        <dbReference type="EMBL" id="RCS57470.1"/>
    </source>
</evidence>
<dbReference type="InterPro" id="IPR058647">
    <property type="entry name" value="BSH_CzcB-like"/>
</dbReference>
<dbReference type="PANTHER" id="PTHR30097">
    <property type="entry name" value="CATION EFFLUX SYSTEM PROTEIN CUSB"/>
    <property type="match status" value="1"/>
</dbReference>
<comment type="similarity">
    <text evidence="1">Belongs to the membrane fusion protein (MFP) (TC 8.A.1) family.</text>
</comment>
<comment type="caution">
    <text evidence="6">The sequence shown here is derived from an EMBL/GenBank/DDBJ whole genome shotgun (WGS) entry which is preliminary data.</text>
</comment>
<protein>
    <submittedName>
        <fullName evidence="6">Efflux RND transporter periplasmic adaptor subunit</fullName>
    </submittedName>
</protein>
<dbReference type="EMBL" id="QPGB01000003">
    <property type="protein sequence ID" value="RCS57470.1"/>
    <property type="molecule type" value="Genomic_DNA"/>
</dbReference>
<dbReference type="Gene3D" id="2.40.50.100">
    <property type="match status" value="1"/>
</dbReference>
<keyword evidence="7" id="KW-1185">Reference proteome</keyword>
<keyword evidence="2" id="KW-0813">Transport</keyword>
<dbReference type="PROSITE" id="PS51257">
    <property type="entry name" value="PROKAR_LIPOPROTEIN"/>
    <property type="match status" value="1"/>
</dbReference>
<evidence type="ECO:0000313" key="7">
    <source>
        <dbReference type="Proteomes" id="UP000252357"/>
    </source>
</evidence>
<gene>
    <name evidence="6" type="ORF">DU000_08425</name>
</gene>
<evidence type="ECO:0000256" key="2">
    <source>
        <dbReference type="ARBA" id="ARBA00022448"/>
    </source>
</evidence>
<dbReference type="SUPFAM" id="SSF111369">
    <property type="entry name" value="HlyD-like secretion proteins"/>
    <property type="match status" value="1"/>
</dbReference>
<evidence type="ECO:0000256" key="3">
    <source>
        <dbReference type="SAM" id="SignalP"/>
    </source>
</evidence>
<sequence>MRMLPLSRRWLLLMPLVIGLAACEKQAASDQPADKKSTASQAVRDLNTIEPTPALKEQLKIGRLSEAPYSELIRVAGRLEVNANQTSRIGSPMTGRITKITAQLGQQVRPGDVMAEVNSQELTAAQLAYLKAHSAEQVAARAVERAQLLLQADVIGNAELQRRQKELEIASAEKRAAADQLRVLGLSNRSVQQLASTGKIDSVAPITSPLAGAVIERNIAQGQVVQPSDSLFVVSDLRTLWAVAEVPEQEAGQVKMGQTVEIEVPALENKILIGKIVFIADVVNPETRTVRVSLVLDNAERLLKPAMLISMRIESKPVPRTMVPVTAVVRENDKDYVYGLVGTNQFKLVPVKLGVERNGYRPLLEQLPPGINELVIDGAFHLNNERNKQNLG</sequence>
<organism evidence="6 7">
    <name type="scientific">Parvibium lacunae</name>
    <dbReference type="NCBI Taxonomy" id="1888893"/>
    <lineage>
        <taxon>Bacteria</taxon>
        <taxon>Pseudomonadati</taxon>
        <taxon>Pseudomonadota</taxon>
        <taxon>Betaproteobacteria</taxon>
        <taxon>Burkholderiales</taxon>
        <taxon>Alcaligenaceae</taxon>
        <taxon>Parvibium</taxon>
    </lineage>
</organism>
<reference evidence="6 7" key="1">
    <citation type="journal article" date="2018" name="Int. J. Syst. Evol. Microbiol.">
        <title>Parvibium lacunae gen. nov., sp. nov., a new member of the family Alcaligenaceae isolated from a freshwater pond.</title>
        <authorList>
            <person name="Chen W.M."/>
            <person name="Xie P.B."/>
            <person name="Hsu M.Y."/>
            <person name="Sheu S.Y."/>
        </authorList>
    </citation>
    <scope>NUCLEOTIDE SEQUENCE [LARGE SCALE GENOMIC DNA]</scope>
    <source>
        <strain evidence="6 7">KMB9</strain>
    </source>
</reference>
<accession>A0A368L256</accession>
<dbReference type="NCBIfam" id="TIGR01730">
    <property type="entry name" value="RND_mfp"/>
    <property type="match status" value="1"/>
</dbReference>
<dbReference type="Proteomes" id="UP000252357">
    <property type="component" value="Unassembled WGS sequence"/>
</dbReference>
<dbReference type="Gene3D" id="2.40.30.170">
    <property type="match status" value="1"/>
</dbReference>
<dbReference type="Pfam" id="PF25954">
    <property type="entry name" value="Beta-barrel_RND_2"/>
    <property type="match status" value="1"/>
</dbReference>
<dbReference type="OrthoDB" id="9768185at2"/>
<feature type="domain" description="CusB-like beta-barrel" evidence="4">
    <location>
        <begin position="239"/>
        <end position="315"/>
    </location>
</feature>
<dbReference type="InterPro" id="IPR006143">
    <property type="entry name" value="RND_pump_MFP"/>
</dbReference>
<feature type="domain" description="CzcB-like barrel-sandwich hybrid" evidence="5">
    <location>
        <begin position="86"/>
        <end position="236"/>
    </location>
</feature>
<dbReference type="GO" id="GO:0016020">
    <property type="term" value="C:membrane"/>
    <property type="evidence" value="ECO:0007669"/>
    <property type="project" value="InterPro"/>
</dbReference>
<proteinExistence type="inferred from homology"/>
<dbReference type="InterPro" id="IPR051909">
    <property type="entry name" value="MFP_Cation_Efflux"/>
</dbReference>
<dbReference type="Gene3D" id="2.40.420.20">
    <property type="match status" value="1"/>
</dbReference>
<dbReference type="Pfam" id="PF25973">
    <property type="entry name" value="BSH_CzcB"/>
    <property type="match status" value="1"/>
</dbReference>